<keyword evidence="2" id="KW-0067">ATP-binding</keyword>
<dbReference type="Proteomes" id="UP001480595">
    <property type="component" value="Unassembled WGS sequence"/>
</dbReference>
<comment type="caution">
    <text evidence="3">The sequence shown here is derived from an EMBL/GenBank/DDBJ whole genome shotgun (WGS) entry which is preliminary data.</text>
</comment>
<evidence type="ECO:0000256" key="2">
    <source>
        <dbReference type="ARBA" id="ARBA00022840"/>
    </source>
</evidence>
<keyword evidence="1" id="KW-0547">Nucleotide-binding</keyword>
<dbReference type="Pfam" id="PF00012">
    <property type="entry name" value="HSP70"/>
    <property type="match status" value="1"/>
</dbReference>
<dbReference type="InterPro" id="IPR029047">
    <property type="entry name" value="HSP70_peptide-bd_sf"/>
</dbReference>
<dbReference type="RefSeq" id="XP_066720516.1">
    <property type="nucleotide sequence ID" value="XM_066852375.1"/>
</dbReference>
<evidence type="ECO:0000313" key="4">
    <source>
        <dbReference type="Proteomes" id="UP001480595"/>
    </source>
</evidence>
<dbReference type="EMBL" id="JAQQWL010000002">
    <property type="protein sequence ID" value="KAK8085992.1"/>
    <property type="molecule type" value="Genomic_DNA"/>
</dbReference>
<proteinExistence type="predicted"/>
<organism evidence="3 4">
    <name type="scientific">Apiospora phragmitis</name>
    <dbReference type="NCBI Taxonomy" id="2905665"/>
    <lineage>
        <taxon>Eukaryota</taxon>
        <taxon>Fungi</taxon>
        <taxon>Dikarya</taxon>
        <taxon>Ascomycota</taxon>
        <taxon>Pezizomycotina</taxon>
        <taxon>Sordariomycetes</taxon>
        <taxon>Xylariomycetidae</taxon>
        <taxon>Amphisphaeriales</taxon>
        <taxon>Apiosporaceae</taxon>
        <taxon>Apiospora</taxon>
    </lineage>
</organism>
<dbReference type="Gene3D" id="2.60.34.10">
    <property type="entry name" value="Substrate Binding Domain Of DNAk, Chain A, domain 1"/>
    <property type="match status" value="1"/>
</dbReference>
<dbReference type="InterPro" id="IPR013126">
    <property type="entry name" value="Hsp_70_fam"/>
</dbReference>
<protein>
    <submittedName>
        <fullName evidence="3">ER Hsp70 chaperone BiP</fullName>
    </submittedName>
</protein>
<dbReference type="SUPFAM" id="SSF53067">
    <property type="entry name" value="Actin-like ATPase domain"/>
    <property type="match status" value="1"/>
</dbReference>
<keyword evidence="4" id="KW-1185">Reference proteome</keyword>
<accession>A0ABR1WR83</accession>
<dbReference type="PANTHER" id="PTHR19375">
    <property type="entry name" value="HEAT SHOCK PROTEIN 70KDA"/>
    <property type="match status" value="1"/>
</dbReference>
<dbReference type="SUPFAM" id="SSF100920">
    <property type="entry name" value="Heat shock protein 70kD (HSP70), peptide-binding domain"/>
    <property type="match status" value="1"/>
</dbReference>
<dbReference type="Gene3D" id="3.90.640.10">
    <property type="entry name" value="Actin, Chain A, domain 4"/>
    <property type="match status" value="1"/>
</dbReference>
<name>A0ABR1WR83_9PEZI</name>
<evidence type="ECO:0000256" key="1">
    <source>
        <dbReference type="ARBA" id="ARBA00022741"/>
    </source>
</evidence>
<dbReference type="Gene3D" id="3.30.420.40">
    <property type="match status" value="2"/>
</dbReference>
<sequence>MSTQIEIPSLYESLHLNETLTLAKFEELNKDLEGYKTGSSLTWGTDDAKLKPADIDDIIFSGGCSHVPKAGADSLAKLRSQLEVFFGKKHATIKADEAVVSGAAIQGAMFYGYSDDFGCLMDVHPLSIGMEMADGLAFRVIPKDTPVPTRKSVKIMASGDQDQESKVVTNIIEG</sequence>
<reference evidence="3 4" key="1">
    <citation type="submission" date="2023-01" db="EMBL/GenBank/DDBJ databases">
        <title>Analysis of 21 Apiospora genomes using comparative genomics revels a genus with tremendous synthesis potential of carbohydrate active enzymes and secondary metabolites.</title>
        <authorList>
            <person name="Sorensen T."/>
        </authorList>
    </citation>
    <scope>NUCLEOTIDE SEQUENCE [LARGE SCALE GENOMIC DNA]</scope>
    <source>
        <strain evidence="3 4">CBS 135458</strain>
    </source>
</reference>
<dbReference type="InterPro" id="IPR043129">
    <property type="entry name" value="ATPase_NBD"/>
</dbReference>
<evidence type="ECO:0000313" key="3">
    <source>
        <dbReference type="EMBL" id="KAK8085992.1"/>
    </source>
</evidence>
<gene>
    <name evidence="3" type="ORF">PG994_000966</name>
</gene>
<dbReference type="GeneID" id="92085438"/>